<dbReference type="PANTHER" id="PTHR32054:SF31">
    <property type="entry name" value="PROTEIN WEAK CHLOROPLAST MOVEMENT UNDER BLUE LIGHT 1"/>
    <property type="match status" value="1"/>
</dbReference>
<feature type="coiled-coil region" evidence="2">
    <location>
        <begin position="116"/>
        <end position="143"/>
    </location>
</feature>
<gene>
    <name evidence="3" type="ORF">CSSPJE1EN2_LOCUS139</name>
</gene>
<accession>A0ABP1A2M4</accession>
<dbReference type="PANTHER" id="PTHR32054">
    <property type="entry name" value="HEAVY CHAIN, PUTATIVE, EXPRESSED-RELATED-RELATED"/>
    <property type="match status" value="1"/>
</dbReference>
<proteinExistence type="inferred from homology"/>
<keyword evidence="4" id="KW-1185">Reference proteome</keyword>
<name>A0ABP1A2M4_9BRYO</name>
<dbReference type="Proteomes" id="UP001497522">
    <property type="component" value="Chromosome 1"/>
</dbReference>
<keyword evidence="2" id="KW-0175">Coiled coil</keyword>
<evidence type="ECO:0000313" key="4">
    <source>
        <dbReference type="Proteomes" id="UP001497522"/>
    </source>
</evidence>
<feature type="coiled-coil region" evidence="2">
    <location>
        <begin position="526"/>
        <end position="560"/>
    </location>
</feature>
<feature type="coiled-coil region" evidence="2">
    <location>
        <begin position="33"/>
        <end position="87"/>
    </location>
</feature>
<comment type="similarity">
    <text evidence="1">Belongs to the WEB family.</text>
</comment>
<dbReference type="InterPro" id="IPR008545">
    <property type="entry name" value="Web"/>
</dbReference>
<evidence type="ECO:0000313" key="3">
    <source>
        <dbReference type="EMBL" id="CAK9857144.1"/>
    </source>
</evidence>
<evidence type="ECO:0000256" key="2">
    <source>
        <dbReference type="SAM" id="Coils"/>
    </source>
</evidence>
<dbReference type="EMBL" id="OZ023702">
    <property type="protein sequence ID" value="CAK9857144.1"/>
    <property type="molecule type" value="Genomic_DNA"/>
</dbReference>
<evidence type="ECO:0000256" key="1">
    <source>
        <dbReference type="ARBA" id="ARBA00005485"/>
    </source>
</evidence>
<dbReference type="Pfam" id="PF05701">
    <property type="entry name" value="WEMBL"/>
    <property type="match status" value="1"/>
</dbReference>
<organism evidence="3 4">
    <name type="scientific">Sphagnum jensenii</name>
    <dbReference type="NCBI Taxonomy" id="128206"/>
    <lineage>
        <taxon>Eukaryota</taxon>
        <taxon>Viridiplantae</taxon>
        <taxon>Streptophyta</taxon>
        <taxon>Embryophyta</taxon>
        <taxon>Bryophyta</taxon>
        <taxon>Sphagnophytina</taxon>
        <taxon>Sphagnopsida</taxon>
        <taxon>Sphagnales</taxon>
        <taxon>Sphagnaceae</taxon>
        <taxon>Sphagnum</taxon>
    </lineage>
</organism>
<evidence type="ECO:0008006" key="5">
    <source>
        <dbReference type="Google" id="ProtNLM"/>
    </source>
</evidence>
<feature type="coiled-coil region" evidence="2">
    <location>
        <begin position="186"/>
        <end position="277"/>
    </location>
</feature>
<sequence length="654" mass="71725">MAESRAEIDTAAPFASVKDALNIFGEGSCTRRMASLEAELHLAHNELAKLKEQLAASENNKDLCTLNEQLHDESTCHLEEKDNLQEDLFPAAEDGNDSWQAQLDAALEQQRNTDDQETVRKEIELLQAELDVVNREYASTAANLACALNDIQSLREGMQGLIDAKALAEGQAGHFSTVAEMSAKRVDELTKDLSAMEESLSKANESRMEAEREFRTTLAAESKRLAAVANNAAAEVANLDEKVKETEAKLVSAIADLEKMEQELSSTKEREQNALKAEVAANLNLQRMKIDVEDAKVATEKARASAIQLEDTNAKLKKATEQETCLLASLASLKAELKNMSAELVNAKRETEDANARVEEVKNQSCAALETAAQEEAKTKESLSSSMAALQQVTAQAEEAKAAAAESIKDSVKLRQELEQALAHTSTLESRLQAALMETEAARASEAMALQEIKYIKEKESTNRDNVQAGQEVTHSHEEYEVLTRKIHEAEELANKRVAAAIAQADAAKAVEREMQSKMDAARKLIECSQTAMREAIERAEAAEAAKSAVEGELRRWRDDGEQRRKAAVEAVIQAVSRNGAVKSNLANGSSKTLESTRSLSYAMSQNSNSTIIKDQEAPETLAQALQHKFPGENKAKKNIFVTKFGPYFYKKIK</sequence>
<reference evidence="3 4" key="1">
    <citation type="submission" date="2024-03" db="EMBL/GenBank/DDBJ databases">
        <authorList>
            <consortium name="ELIXIR-Norway"/>
            <consortium name="Elixir Norway"/>
        </authorList>
    </citation>
    <scope>NUCLEOTIDE SEQUENCE [LARGE SCALE GENOMIC DNA]</scope>
</reference>
<protein>
    <recommendedName>
        <fullName evidence="5">Myosin heavy chain</fullName>
    </recommendedName>
</protein>
<feature type="coiled-coil region" evidence="2">
    <location>
        <begin position="302"/>
        <end position="364"/>
    </location>
</feature>